<dbReference type="Gene3D" id="2.120.10.30">
    <property type="entry name" value="TolB, C-terminal domain"/>
    <property type="match status" value="2"/>
</dbReference>
<keyword evidence="1 5" id="KW-0378">Hydrolase</keyword>
<dbReference type="SUPFAM" id="SSF53474">
    <property type="entry name" value="alpha/beta-Hydrolases"/>
    <property type="match status" value="1"/>
</dbReference>
<dbReference type="InterPro" id="IPR011042">
    <property type="entry name" value="6-blade_b-propeller_TolB-like"/>
</dbReference>
<dbReference type="InterPro" id="IPR011659">
    <property type="entry name" value="WD40"/>
</dbReference>
<dbReference type="PANTHER" id="PTHR42776:SF27">
    <property type="entry name" value="DIPEPTIDYL PEPTIDASE FAMILY MEMBER 6"/>
    <property type="match status" value="1"/>
</dbReference>
<evidence type="ECO:0000313" key="5">
    <source>
        <dbReference type="EMBL" id="QNJ99150.1"/>
    </source>
</evidence>
<dbReference type="EMBL" id="CP052909">
    <property type="protein sequence ID" value="QNJ99150.1"/>
    <property type="molecule type" value="Genomic_DNA"/>
</dbReference>
<dbReference type="GO" id="GO:0006508">
    <property type="term" value="P:proteolysis"/>
    <property type="evidence" value="ECO:0007669"/>
    <property type="project" value="InterPro"/>
</dbReference>
<dbReference type="InterPro" id="IPR001375">
    <property type="entry name" value="Peptidase_S9_cat"/>
</dbReference>
<dbReference type="PANTHER" id="PTHR42776">
    <property type="entry name" value="SERINE PEPTIDASE S9 FAMILY MEMBER"/>
    <property type="match status" value="1"/>
</dbReference>
<reference evidence="5 6" key="1">
    <citation type="submission" date="2020-04" db="EMBL/GenBank/DDBJ databases">
        <title>Genome sequence of Altibacter aquimarinus strain ALE3EI.</title>
        <authorList>
            <person name="Oh H.-M."/>
            <person name="Jang D."/>
        </authorList>
    </citation>
    <scope>NUCLEOTIDE SEQUENCE [LARGE SCALE GENOMIC DNA]</scope>
    <source>
        <strain evidence="5 6">ALE3EI</strain>
    </source>
</reference>
<dbReference type="InterPro" id="IPR002469">
    <property type="entry name" value="Peptidase_S9B_N"/>
</dbReference>
<dbReference type="Pfam" id="PF00326">
    <property type="entry name" value="Peptidase_S9"/>
    <property type="match status" value="1"/>
</dbReference>
<dbReference type="SUPFAM" id="SSF82171">
    <property type="entry name" value="DPP6 N-terminal domain-like"/>
    <property type="match status" value="1"/>
</dbReference>
<feature type="domain" description="Dipeptidylpeptidase IV N-terminal" evidence="4">
    <location>
        <begin position="172"/>
        <end position="284"/>
    </location>
</feature>
<keyword evidence="6" id="KW-1185">Reference proteome</keyword>
<accession>A0A7G8PXT4</accession>
<dbReference type="InterPro" id="IPR029058">
    <property type="entry name" value="AB_hydrolase_fold"/>
</dbReference>
<dbReference type="GO" id="GO:0004252">
    <property type="term" value="F:serine-type endopeptidase activity"/>
    <property type="evidence" value="ECO:0007669"/>
    <property type="project" value="TreeGrafter"/>
</dbReference>
<feature type="domain" description="Peptidase S9 prolyl oligopeptidase catalytic" evidence="3">
    <location>
        <begin position="472"/>
        <end position="678"/>
    </location>
</feature>
<dbReference type="Pfam" id="PF07676">
    <property type="entry name" value="PD40"/>
    <property type="match status" value="2"/>
</dbReference>
<evidence type="ECO:0000259" key="3">
    <source>
        <dbReference type="Pfam" id="PF00326"/>
    </source>
</evidence>
<sequence length="679" mass="76217">MHISSRFIICLLAVCFVSTSFYAQLQKKFEYLDVFQLEYTGDPQISPDGEYVVYRRTGFDIMKDRSVGDLWIVNADDPNDHYKLTNREGSERSARWSPSGDRIAFVSNSDEGSEIYVYWVKSRSIAKLTQLEGSPSNISWSPDGNQIAFSMKVKAKAPVLAKMPEKPKDAKWAKPPRITDRLKHEADGAGYIDPGFTHIFTIPSNGGSPRQLTDGELNYGGNLSWSPDGQKIYFSGNLNTDWEYDFRNSEVYAINTQTLLYETLTDRPGPDSNPLISPDGKYVAYTGFEDKVQAYQVRTLQIMDASGNNKKVISAGLDRDVNDVVWAADSKGMYFMYDDKGRTKIAYIDLKGKVTDIVDNVGGTTLGRPYASGSFSVSENGKIAYTISYPDRPADVAIVSKSDKKPKVITDVNSDLLDYRLMGAMDEIWYKSSVDGRDIQGWIVYPPDFDKRKKYPLLVENHGGPILNYGNRFSAEIQLYASAGYIVFYPNPRGSTSYGEEFGNLLFNNYPGEDYNDVMDGVDEVIKRGKVDPERLYVTGGSAGGIMTAWIIGKNNRFKAAVVAKPVMNWISKTLVADNYYGYANSRYPGQPWENFENYWKFSPISLVGNVETPTMVMVGMDDLRTPPSEAKQLYHALKLRKIETVLVEIPDASHGIASRPSNLITKVAHTLAWFEKYK</sequence>
<keyword evidence="2" id="KW-0720">Serine protease</keyword>
<evidence type="ECO:0000256" key="2">
    <source>
        <dbReference type="ARBA" id="ARBA00022825"/>
    </source>
</evidence>
<gene>
    <name evidence="5" type="ORF">ALE3EI_2621</name>
</gene>
<name>A0A7G8PXT4_9FLAO</name>
<keyword evidence="2" id="KW-0645">Protease</keyword>
<protein>
    <submittedName>
        <fullName evidence="5">Acyl-peptide hydrolase</fullName>
    </submittedName>
</protein>
<organism evidence="5 6">
    <name type="scientific">Constantimarinum furrinae</name>
    <dbReference type="NCBI Taxonomy" id="2562285"/>
    <lineage>
        <taxon>Bacteria</taxon>
        <taxon>Pseudomonadati</taxon>
        <taxon>Bacteroidota</taxon>
        <taxon>Flavobacteriia</taxon>
        <taxon>Flavobacteriales</taxon>
        <taxon>Flavobacteriaceae</taxon>
        <taxon>Altibacter/Constantimarinum group</taxon>
        <taxon>Constantimarinum</taxon>
    </lineage>
</organism>
<dbReference type="Pfam" id="PF00930">
    <property type="entry name" value="DPPIV_N"/>
    <property type="match status" value="1"/>
</dbReference>
<dbReference type="AlphaFoldDB" id="A0A7G8PXT4"/>
<dbReference type="Proteomes" id="UP000515514">
    <property type="component" value="Chromosome"/>
</dbReference>
<evidence type="ECO:0000259" key="4">
    <source>
        <dbReference type="Pfam" id="PF00930"/>
    </source>
</evidence>
<dbReference type="RefSeq" id="WP_186989410.1">
    <property type="nucleotide sequence ID" value="NZ_CP052909.1"/>
</dbReference>
<evidence type="ECO:0000256" key="1">
    <source>
        <dbReference type="ARBA" id="ARBA00022801"/>
    </source>
</evidence>
<dbReference type="KEGG" id="alti:ALE3EI_2621"/>
<evidence type="ECO:0000313" key="6">
    <source>
        <dbReference type="Proteomes" id="UP000515514"/>
    </source>
</evidence>
<proteinExistence type="predicted"/>
<dbReference type="Gene3D" id="3.40.50.1820">
    <property type="entry name" value="alpha/beta hydrolase"/>
    <property type="match status" value="1"/>
</dbReference>